<reference evidence="1 2" key="1">
    <citation type="journal article" date="2005" name="Nature">
        <title>The genome sequence of the rice blast fungus Magnaporthe grisea.</title>
        <authorList>
            <person name="Dean R.A."/>
            <person name="Talbot N.J."/>
            <person name="Ebbole D.J."/>
            <person name="Farman M.L."/>
            <person name="Mitchell T.K."/>
            <person name="Orbach M.J."/>
            <person name="Thon M."/>
            <person name="Kulkarni R."/>
            <person name="Xu J.R."/>
            <person name="Pan H."/>
            <person name="Read N.D."/>
            <person name="Lee Y.H."/>
            <person name="Carbone I."/>
            <person name="Brown D."/>
            <person name="Oh Y.Y."/>
            <person name="Donofrio N."/>
            <person name="Jeong J.S."/>
            <person name="Soanes D.M."/>
            <person name="Djonovic S."/>
            <person name="Kolomiets E."/>
            <person name="Rehmeyer C."/>
            <person name="Li W."/>
            <person name="Harding M."/>
            <person name="Kim S."/>
            <person name="Lebrun M.H."/>
            <person name="Bohnert H."/>
            <person name="Coughlan S."/>
            <person name="Butler J."/>
            <person name="Calvo S."/>
            <person name="Ma L.J."/>
            <person name="Nicol R."/>
            <person name="Purcell S."/>
            <person name="Nusbaum C."/>
            <person name="Galagan J.E."/>
            <person name="Birren B.W."/>
        </authorList>
    </citation>
    <scope>NUCLEOTIDE SEQUENCE [LARGE SCALE GENOMIC DNA]</scope>
    <source>
        <strain evidence="2">70-15 / ATCC MYA-4617 / FGSC 8958</strain>
    </source>
</reference>
<dbReference type="HOGENOM" id="CLU_2427446_0_0_1"/>
<dbReference type="AlphaFoldDB" id="G4N3N1"/>
<accession>G4N3N1</accession>
<reference key="2">
    <citation type="submission" date="2011-05" db="EMBL/GenBank/DDBJ databases">
        <title>The Genome Sequence of Magnaporthe oryzae 70-15.</title>
        <authorList>
            <consortium name="The Broad Institute Genome Sequencing Platform"/>
            <person name="Ma L.-J."/>
            <person name="Dead R."/>
            <person name="Young S.K."/>
            <person name="Zeng Q."/>
            <person name="Gargeya S."/>
            <person name="Fitzgerald M."/>
            <person name="Haas B."/>
            <person name="Abouelleil A."/>
            <person name="Alvarado L."/>
            <person name="Arachchi H.M."/>
            <person name="Berlin A."/>
            <person name="Brown A."/>
            <person name="Chapman S.B."/>
            <person name="Chen Z."/>
            <person name="Dunbar C."/>
            <person name="Freedman E."/>
            <person name="Gearin G."/>
            <person name="Gellesch M."/>
            <person name="Goldberg J."/>
            <person name="Griggs A."/>
            <person name="Gujja S."/>
            <person name="Heiman D."/>
            <person name="Howarth C."/>
            <person name="Larson L."/>
            <person name="Lui A."/>
            <person name="MacDonald P.J.P."/>
            <person name="Mehta T."/>
            <person name="Montmayeur A."/>
            <person name="Murphy C."/>
            <person name="Neiman D."/>
            <person name="Pearson M."/>
            <person name="Priest M."/>
            <person name="Roberts A."/>
            <person name="Saif S."/>
            <person name="Shea T."/>
            <person name="Shenoy N."/>
            <person name="Sisk P."/>
            <person name="Stolte C."/>
            <person name="Sykes S."/>
            <person name="Yandava C."/>
            <person name="Wortman J."/>
            <person name="Nusbaum C."/>
            <person name="Birren B."/>
        </authorList>
    </citation>
    <scope>NUCLEOTIDE SEQUENCE</scope>
    <source>
        <strain>70-15</strain>
    </source>
</reference>
<dbReference type="OrthoDB" id="6161812at2759"/>
<evidence type="ECO:0000313" key="2">
    <source>
        <dbReference type="Proteomes" id="UP000009058"/>
    </source>
</evidence>
<sequence length="91" mass="10114">MVSVEKTADMAAAEPQALASPIWKTALERYFAETRKGGIKNAVIENHLWTVHTPENLFNGIEVIVPPNTEPSISWARKLTTGKTHNLSSWN</sequence>
<dbReference type="InParanoid" id="G4N3N1"/>
<dbReference type="GeneID" id="12984177"/>
<dbReference type="STRING" id="242507.G4N3N1"/>
<dbReference type="RefSeq" id="XP_003711662.1">
    <property type="nucleotide sequence ID" value="XM_003711614.1"/>
</dbReference>
<dbReference type="VEuPathDB" id="FungiDB:MGG_16700"/>
<keyword evidence="2" id="KW-1185">Reference proteome</keyword>
<name>G4N3N1_PYRO7</name>
<dbReference type="KEGG" id="mgr:MGG_16700"/>
<dbReference type="EMBL" id="CM001233">
    <property type="protein sequence ID" value="EHA51855.1"/>
    <property type="molecule type" value="Genomic_DNA"/>
</dbReference>
<gene>
    <name evidence="1" type="ORF">MGG_16700</name>
</gene>
<dbReference type="Proteomes" id="UP000009058">
    <property type="component" value="Chromosome 3"/>
</dbReference>
<protein>
    <submittedName>
        <fullName evidence="1">Uncharacterized protein</fullName>
    </submittedName>
</protein>
<organism evidence="1 2">
    <name type="scientific">Pyricularia oryzae (strain 70-15 / ATCC MYA-4617 / FGSC 8958)</name>
    <name type="common">Rice blast fungus</name>
    <name type="synonym">Magnaporthe oryzae</name>
    <dbReference type="NCBI Taxonomy" id="242507"/>
    <lineage>
        <taxon>Eukaryota</taxon>
        <taxon>Fungi</taxon>
        <taxon>Dikarya</taxon>
        <taxon>Ascomycota</taxon>
        <taxon>Pezizomycotina</taxon>
        <taxon>Sordariomycetes</taxon>
        <taxon>Sordariomycetidae</taxon>
        <taxon>Magnaporthales</taxon>
        <taxon>Pyriculariaceae</taxon>
        <taxon>Pyricularia</taxon>
    </lineage>
</organism>
<evidence type="ECO:0000313" key="1">
    <source>
        <dbReference type="EMBL" id="EHA51855.1"/>
    </source>
</evidence>
<proteinExistence type="predicted"/>